<comment type="caution">
    <text evidence="2">The sequence shown here is derived from an EMBL/GenBank/DDBJ whole genome shotgun (WGS) entry which is preliminary data.</text>
</comment>
<feature type="region of interest" description="Disordered" evidence="1">
    <location>
        <begin position="76"/>
        <end position="110"/>
    </location>
</feature>
<gene>
    <name evidence="2" type="ORF">DA73_0224125</name>
</gene>
<evidence type="ECO:0000313" key="2">
    <source>
        <dbReference type="EMBL" id="KIE09978.1"/>
    </source>
</evidence>
<reference evidence="2" key="1">
    <citation type="journal article" date="2015" name="Genome Announc.">
        <title>Draft Genome Sequence of Tolypothrix boutellei Strain VB521301.</title>
        <authorList>
            <person name="Chandrababunaidu M.M."/>
            <person name="Singh D."/>
            <person name="Sen D."/>
            <person name="Bhan S."/>
            <person name="Das S."/>
            <person name="Gupta A."/>
            <person name="Adhikary S.P."/>
            <person name="Tripathy S."/>
        </authorList>
    </citation>
    <scope>NUCLEOTIDE SEQUENCE</scope>
    <source>
        <strain evidence="2">VB521301</strain>
    </source>
</reference>
<name>A0A0C1R2E9_9CYAN</name>
<sequence length="110" mass="12694">MTEKLGSLVLDALDDLDRIVHYRQLLEIALEELDKAKFDRNRIDVLLELFLTNLECHADNLRSELNQIQKIARRVRNNHCQRSQPEDYQGDSSNQQTVPGDLPLPPESIS</sequence>
<evidence type="ECO:0000256" key="1">
    <source>
        <dbReference type="SAM" id="MobiDB-lite"/>
    </source>
</evidence>
<accession>A0A0C1R2E9</accession>
<organism evidence="2">
    <name type="scientific">Tolypothrix bouteillei VB521301</name>
    <dbReference type="NCBI Taxonomy" id="1479485"/>
    <lineage>
        <taxon>Bacteria</taxon>
        <taxon>Bacillati</taxon>
        <taxon>Cyanobacteriota</taxon>
        <taxon>Cyanophyceae</taxon>
        <taxon>Nostocales</taxon>
        <taxon>Tolypothrichaceae</taxon>
        <taxon>Tolypothrix</taxon>
    </lineage>
</organism>
<dbReference type="AlphaFoldDB" id="A0A0C1R2E9"/>
<protein>
    <submittedName>
        <fullName evidence="2">Uncharacterized protein</fullName>
    </submittedName>
</protein>
<proteinExistence type="predicted"/>
<dbReference type="EMBL" id="JHEG02000051">
    <property type="protein sequence ID" value="KIE09978.1"/>
    <property type="molecule type" value="Genomic_DNA"/>
</dbReference>